<accession>A0A318NK28</accession>
<dbReference type="AlphaFoldDB" id="A0A318NK28"/>
<dbReference type="Proteomes" id="UP000248333">
    <property type="component" value="Unassembled WGS sequence"/>
</dbReference>
<reference evidence="1 2" key="1">
    <citation type="submission" date="2018-03" db="EMBL/GenBank/DDBJ databases">
        <title>Bioinformatic expansion and discovery of thiopeptide antibiotics.</title>
        <authorList>
            <person name="Schwalen C.J."/>
            <person name="Hudson G.A."/>
            <person name="Mitchell D.A."/>
        </authorList>
    </citation>
    <scope>NUCLEOTIDE SEQUENCE [LARGE SCALE GENOMIC DNA]</scope>
    <source>
        <strain evidence="1 2">NRRL 8041</strain>
    </source>
</reference>
<dbReference type="EMBL" id="PYBV01000015">
    <property type="protein sequence ID" value="PYC70771.1"/>
    <property type="molecule type" value="Genomic_DNA"/>
</dbReference>
<gene>
    <name evidence="1" type="ORF">C7C45_12825</name>
</gene>
<proteinExistence type="predicted"/>
<organism evidence="1 2">
    <name type="scientific">Micromonospora arborensis</name>
    <dbReference type="NCBI Taxonomy" id="2116518"/>
    <lineage>
        <taxon>Bacteria</taxon>
        <taxon>Bacillati</taxon>
        <taxon>Actinomycetota</taxon>
        <taxon>Actinomycetes</taxon>
        <taxon>Micromonosporales</taxon>
        <taxon>Micromonosporaceae</taxon>
        <taxon>Micromonospora</taxon>
    </lineage>
</organism>
<evidence type="ECO:0000313" key="2">
    <source>
        <dbReference type="Proteomes" id="UP000248333"/>
    </source>
</evidence>
<protein>
    <submittedName>
        <fullName evidence="1">Uncharacterized protein</fullName>
    </submittedName>
</protein>
<dbReference type="RefSeq" id="WP_110563875.1">
    <property type="nucleotide sequence ID" value="NZ_PYBV01000015.1"/>
</dbReference>
<sequence>MSLPVTAKVPFRGDDNPEQWPEDVYDFSLLDRIVERAGAEGRGIGTGGQTVSGASLRLPAYGVVVLRDDA</sequence>
<keyword evidence="2" id="KW-1185">Reference proteome</keyword>
<evidence type="ECO:0000313" key="1">
    <source>
        <dbReference type="EMBL" id="PYC70771.1"/>
    </source>
</evidence>
<comment type="caution">
    <text evidence="1">The sequence shown here is derived from an EMBL/GenBank/DDBJ whole genome shotgun (WGS) entry which is preliminary data.</text>
</comment>
<name>A0A318NK28_9ACTN</name>